<dbReference type="GO" id="GO:0052621">
    <property type="term" value="F:diguanylate cyclase activity"/>
    <property type="evidence" value="ECO:0007669"/>
    <property type="project" value="TreeGrafter"/>
</dbReference>
<keyword evidence="1" id="KW-0472">Membrane</keyword>
<dbReference type="RefSeq" id="WP_184675008.1">
    <property type="nucleotide sequence ID" value="NZ_BAABAI010000021.1"/>
</dbReference>
<dbReference type="FunFam" id="3.30.70.270:FF:000001">
    <property type="entry name" value="Diguanylate cyclase domain protein"/>
    <property type="match status" value="1"/>
</dbReference>
<dbReference type="CDD" id="cd01949">
    <property type="entry name" value="GGDEF"/>
    <property type="match status" value="1"/>
</dbReference>
<dbReference type="PANTHER" id="PTHR45138">
    <property type="entry name" value="REGULATORY COMPONENTS OF SENSORY TRANSDUCTION SYSTEM"/>
    <property type="match status" value="1"/>
</dbReference>
<comment type="caution">
    <text evidence="3">The sequence shown here is derived from an EMBL/GenBank/DDBJ whole genome shotgun (WGS) entry which is preliminary data.</text>
</comment>
<organism evidence="3 4">
    <name type="scientific">Saccharothrix violaceirubra</name>
    <dbReference type="NCBI Taxonomy" id="413306"/>
    <lineage>
        <taxon>Bacteria</taxon>
        <taxon>Bacillati</taxon>
        <taxon>Actinomycetota</taxon>
        <taxon>Actinomycetes</taxon>
        <taxon>Pseudonocardiales</taxon>
        <taxon>Pseudonocardiaceae</taxon>
        <taxon>Saccharothrix</taxon>
    </lineage>
</organism>
<sequence length="398" mass="42603">MRVWPLWTLRRPALVYWLAVDLAALAVISYIIISSQPPTAAEIGTFGAIGGTAGFVIIGSSIYSHRIGEDERNPWAAHLCYLTAGMVALPCNLMVLLLFGPALHGVLSHRLESHRWVFTLSATALALFGTRSIIGWEEPRTGIATMVFASTVLLVLRAALIAIGLKLRSPAAHRDEVVGEPIDAVLGVVAVSIGGLMGFVATAMPVHVLMAAAPMALLERAAQLPQWRRSAQRDAKTGLANAVHWDGRARYELSKARPRSRPMAVMLLDLDHFKRVNDRVGHLAGDAALSAIALLLTGTVRRGDLVGRFGGEEFVVLLPDAEPAVARSVAQRVRLAVADLSVDTVDTGGREHRLTGLTVSIGVSTTQRFGYELPDLLVAADSALLAAKGYGRNVVEMA</sequence>
<dbReference type="InterPro" id="IPR029787">
    <property type="entry name" value="Nucleotide_cyclase"/>
</dbReference>
<keyword evidence="1" id="KW-0812">Transmembrane</keyword>
<dbReference type="GO" id="GO:1902201">
    <property type="term" value="P:negative regulation of bacterial-type flagellum-dependent cell motility"/>
    <property type="evidence" value="ECO:0007669"/>
    <property type="project" value="TreeGrafter"/>
</dbReference>
<accession>A0A7W7WZC1</accession>
<keyword evidence="4" id="KW-1185">Reference proteome</keyword>
<feature type="transmembrane region" description="Helical" evidence="1">
    <location>
        <begin position="75"/>
        <end position="103"/>
    </location>
</feature>
<feature type="transmembrane region" description="Helical" evidence="1">
    <location>
        <begin position="12"/>
        <end position="33"/>
    </location>
</feature>
<dbReference type="Pfam" id="PF00990">
    <property type="entry name" value="GGDEF"/>
    <property type="match status" value="1"/>
</dbReference>
<feature type="domain" description="GGDEF" evidence="2">
    <location>
        <begin position="261"/>
        <end position="398"/>
    </location>
</feature>
<name>A0A7W7WZC1_9PSEU</name>
<dbReference type="GO" id="GO:0043709">
    <property type="term" value="P:cell adhesion involved in single-species biofilm formation"/>
    <property type="evidence" value="ECO:0007669"/>
    <property type="project" value="TreeGrafter"/>
</dbReference>
<proteinExistence type="predicted"/>
<evidence type="ECO:0000313" key="3">
    <source>
        <dbReference type="EMBL" id="MBB4969335.1"/>
    </source>
</evidence>
<dbReference type="Gene3D" id="3.30.70.270">
    <property type="match status" value="1"/>
</dbReference>
<dbReference type="SMART" id="SM00267">
    <property type="entry name" value="GGDEF"/>
    <property type="match status" value="1"/>
</dbReference>
<keyword evidence="1" id="KW-1133">Transmembrane helix</keyword>
<evidence type="ECO:0000256" key="1">
    <source>
        <dbReference type="SAM" id="Phobius"/>
    </source>
</evidence>
<feature type="transmembrane region" description="Helical" evidence="1">
    <location>
        <begin position="146"/>
        <end position="165"/>
    </location>
</feature>
<protein>
    <submittedName>
        <fullName evidence="3">Diguanylate cyclase (GGDEF)-like protein</fullName>
    </submittedName>
</protein>
<gene>
    <name evidence="3" type="ORF">F4559_006694</name>
</gene>
<feature type="transmembrane region" description="Helical" evidence="1">
    <location>
        <begin position="185"/>
        <end position="218"/>
    </location>
</feature>
<evidence type="ECO:0000313" key="4">
    <source>
        <dbReference type="Proteomes" id="UP000542674"/>
    </source>
</evidence>
<dbReference type="Proteomes" id="UP000542674">
    <property type="component" value="Unassembled WGS sequence"/>
</dbReference>
<dbReference type="InterPro" id="IPR050469">
    <property type="entry name" value="Diguanylate_Cyclase"/>
</dbReference>
<feature type="transmembrane region" description="Helical" evidence="1">
    <location>
        <begin position="45"/>
        <end position="63"/>
    </location>
</feature>
<evidence type="ECO:0000259" key="2">
    <source>
        <dbReference type="PROSITE" id="PS50887"/>
    </source>
</evidence>
<dbReference type="InterPro" id="IPR043128">
    <property type="entry name" value="Rev_trsase/Diguanyl_cyclase"/>
</dbReference>
<dbReference type="PROSITE" id="PS50887">
    <property type="entry name" value="GGDEF"/>
    <property type="match status" value="1"/>
</dbReference>
<dbReference type="InterPro" id="IPR000160">
    <property type="entry name" value="GGDEF_dom"/>
</dbReference>
<reference evidence="3 4" key="1">
    <citation type="submission" date="2020-08" db="EMBL/GenBank/DDBJ databases">
        <title>Sequencing the genomes of 1000 actinobacteria strains.</title>
        <authorList>
            <person name="Klenk H.-P."/>
        </authorList>
    </citation>
    <scope>NUCLEOTIDE SEQUENCE [LARGE SCALE GENOMIC DNA]</scope>
    <source>
        <strain evidence="3 4">DSM 45084</strain>
    </source>
</reference>
<dbReference type="GO" id="GO:0005886">
    <property type="term" value="C:plasma membrane"/>
    <property type="evidence" value="ECO:0007669"/>
    <property type="project" value="TreeGrafter"/>
</dbReference>
<dbReference type="SUPFAM" id="SSF55073">
    <property type="entry name" value="Nucleotide cyclase"/>
    <property type="match status" value="1"/>
</dbReference>
<dbReference type="EMBL" id="JACHJS010000001">
    <property type="protein sequence ID" value="MBB4969335.1"/>
    <property type="molecule type" value="Genomic_DNA"/>
</dbReference>
<dbReference type="PANTHER" id="PTHR45138:SF9">
    <property type="entry name" value="DIGUANYLATE CYCLASE DGCM-RELATED"/>
    <property type="match status" value="1"/>
</dbReference>
<dbReference type="NCBIfam" id="TIGR00254">
    <property type="entry name" value="GGDEF"/>
    <property type="match status" value="1"/>
</dbReference>
<dbReference type="AlphaFoldDB" id="A0A7W7WZC1"/>